<feature type="binding site" evidence="6">
    <location>
        <begin position="12"/>
        <end position="19"/>
    </location>
    <ligand>
        <name>ATP</name>
        <dbReference type="ChEBI" id="CHEBI:30616"/>
    </ligand>
</feature>
<dbReference type="GO" id="GO:0004020">
    <property type="term" value="F:adenylylsulfate kinase activity"/>
    <property type="evidence" value="ECO:0007669"/>
    <property type="project" value="UniProtKB-UniRule"/>
</dbReference>
<comment type="catalytic activity">
    <reaction evidence="1 6 7">
        <text>adenosine 5'-phosphosulfate + ATP = 3'-phosphoadenylyl sulfate + ADP + H(+)</text>
        <dbReference type="Rhea" id="RHEA:24152"/>
        <dbReference type="ChEBI" id="CHEBI:15378"/>
        <dbReference type="ChEBI" id="CHEBI:30616"/>
        <dbReference type="ChEBI" id="CHEBI:58243"/>
        <dbReference type="ChEBI" id="CHEBI:58339"/>
        <dbReference type="ChEBI" id="CHEBI:456216"/>
        <dbReference type="EC" id="2.7.1.25"/>
    </reaction>
</comment>
<organism evidence="9 10">
    <name type="scientific">Melghirimyces profundicolus</name>
    <dbReference type="NCBI Taxonomy" id="1242148"/>
    <lineage>
        <taxon>Bacteria</taxon>
        <taxon>Bacillati</taxon>
        <taxon>Bacillota</taxon>
        <taxon>Bacilli</taxon>
        <taxon>Bacillales</taxon>
        <taxon>Thermoactinomycetaceae</taxon>
        <taxon>Melghirimyces</taxon>
    </lineage>
</organism>
<dbReference type="CDD" id="cd02027">
    <property type="entry name" value="APSK"/>
    <property type="match status" value="1"/>
</dbReference>
<comment type="function">
    <text evidence="6 7">Catalyzes the synthesis of activated sulfate.</text>
</comment>
<keyword evidence="5 6" id="KW-0067">ATP-binding</keyword>
<dbReference type="InterPro" id="IPR027417">
    <property type="entry name" value="P-loop_NTPase"/>
</dbReference>
<dbReference type="UniPathway" id="UPA00140">
    <property type="reaction ID" value="UER00205"/>
</dbReference>
<dbReference type="GO" id="GO:0005524">
    <property type="term" value="F:ATP binding"/>
    <property type="evidence" value="ECO:0007669"/>
    <property type="project" value="UniProtKB-UniRule"/>
</dbReference>
<dbReference type="GO" id="GO:0004781">
    <property type="term" value="F:sulfate adenylyltransferase (ATP) activity"/>
    <property type="evidence" value="ECO:0007669"/>
    <property type="project" value="TreeGrafter"/>
</dbReference>
<feature type="domain" description="APS kinase" evidence="8">
    <location>
        <begin position="5"/>
        <end position="151"/>
    </location>
</feature>
<evidence type="ECO:0000256" key="7">
    <source>
        <dbReference type="RuleBase" id="RU004347"/>
    </source>
</evidence>
<dbReference type="HAMAP" id="MF_00065">
    <property type="entry name" value="Adenylyl_sulf_kinase"/>
    <property type="match status" value="1"/>
</dbReference>
<feature type="active site" description="Phosphoserine intermediate" evidence="6">
    <location>
        <position position="86"/>
    </location>
</feature>
<dbReference type="SUPFAM" id="SSF52540">
    <property type="entry name" value="P-loop containing nucleoside triphosphate hydrolases"/>
    <property type="match status" value="1"/>
</dbReference>
<keyword evidence="4 6" id="KW-0547">Nucleotide-binding</keyword>
<evidence type="ECO:0000256" key="6">
    <source>
        <dbReference type="HAMAP-Rule" id="MF_00065"/>
    </source>
</evidence>
<dbReference type="Pfam" id="PF01583">
    <property type="entry name" value="APS_kinase"/>
    <property type="match status" value="1"/>
</dbReference>
<dbReference type="AlphaFoldDB" id="A0A2T6B232"/>
<evidence type="ECO:0000259" key="8">
    <source>
        <dbReference type="Pfam" id="PF01583"/>
    </source>
</evidence>
<dbReference type="RefSeq" id="WP_245921003.1">
    <property type="nucleotide sequence ID" value="NZ_QBKR01000038.1"/>
</dbReference>
<evidence type="ECO:0000256" key="2">
    <source>
        <dbReference type="ARBA" id="ARBA00012121"/>
    </source>
</evidence>
<dbReference type="InterPro" id="IPR059117">
    <property type="entry name" value="APS_kinase_dom"/>
</dbReference>
<keyword evidence="6" id="KW-0597">Phosphoprotein</keyword>
<dbReference type="Proteomes" id="UP000244240">
    <property type="component" value="Unassembled WGS sequence"/>
</dbReference>
<dbReference type="GO" id="GO:0010134">
    <property type="term" value="P:sulfate assimilation via adenylyl sulfate reduction"/>
    <property type="evidence" value="ECO:0007669"/>
    <property type="project" value="TreeGrafter"/>
</dbReference>
<dbReference type="NCBIfam" id="NF003013">
    <property type="entry name" value="PRK03846.1"/>
    <property type="match status" value="1"/>
</dbReference>
<evidence type="ECO:0000313" key="10">
    <source>
        <dbReference type="Proteomes" id="UP000244240"/>
    </source>
</evidence>
<dbReference type="InterPro" id="IPR002891">
    <property type="entry name" value="APS"/>
</dbReference>
<evidence type="ECO:0000256" key="3">
    <source>
        <dbReference type="ARBA" id="ARBA00022679"/>
    </source>
</evidence>
<dbReference type="PANTHER" id="PTHR42700:SF1">
    <property type="entry name" value="SULFATE ADENYLYLTRANSFERASE"/>
    <property type="match status" value="1"/>
</dbReference>
<dbReference type="EC" id="2.7.1.25" evidence="2 6"/>
<proteinExistence type="inferred from homology"/>
<evidence type="ECO:0000256" key="5">
    <source>
        <dbReference type="ARBA" id="ARBA00022840"/>
    </source>
</evidence>
<gene>
    <name evidence="6" type="primary">cysC</name>
    <name evidence="9" type="ORF">C8P63_13813</name>
</gene>
<sequence>MKPEGLTLWLTGLSGAGKTTISRILEREISGRGLRVERLDGDMIRSHLSKDLGFTKEDRFTQIERVTYVAKLLTRHGVIVIVSLISPYREMRNYPRQHIPPFVEIYVHCPLEECIRRDVKGLYNRALKGEIHRFTGIHDPYEPPDNPDFTVYTKEETPEQSAERILHFLETRLKI</sequence>
<protein>
    <recommendedName>
        <fullName evidence="2 6">Adenylyl-sulfate kinase</fullName>
        <ecNumber evidence="2 6">2.7.1.25</ecNumber>
    </recommendedName>
    <alternativeName>
        <fullName evidence="6">APS kinase</fullName>
    </alternativeName>
    <alternativeName>
        <fullName evidence="6">ATP adenosine-5'-phosphosulfate 3'-phosphotransferase</fullName>
    </alternativeName>
    <alternativeName>
        <fullName evidence="6">Adenosine-5'-phosphosulfate kinase</fullName>
    </alternativeName>
</protein>
<keyword evidence="10" id="KW-1185">Reference proteome</keyword>
<comment type="pathway">
    <text evidence="6 7">Sulfur metabolism; hydrogen sulfide biosynthesis; sulfite from sulfate: step 2/3.</text>
</comment>
<comment type="caution">
    <text evidence="9">The sequence shown here is derived from an EMBL/GenBank/DDBJ whole genome shotgun (WGS) entry which is preliminary data.</text>
</comment>
<dbReference type="GO" id="GO:0070814">
    <property type="term" value="P:hydrogen sulfide biosynthetic process"/>
    <property type="evidence" value="ECO:0007669"/>
    <property type="project" value="UniProtKB-UniRule"/>
</dbReference>
<dbReference type="GO" id="GO:0019379">
    <property type="term" value="P:sulfate assimilation, phosphoadenylyl sulfate reduction by phosphoadenylyl-sulfate reductase (thioredoxin)"/>
    <property type="evidence" value="ECO:0007669"/>
    <property type="project" value="TreeGrafter"/>
</dbReference>
<reference evidence="9 10" key="1">
    <citation type="submission" date="2018-04" db="EMBL/GenBank/DDBJ databases">
        <title>Genomic Encyclopedia of Archaeal and Bacterial Type Strains, Phase II (KMG-II): from individual species to whole genera.</title>
        <authorList>
            <person name="Goeker M."/>
        </authorList>
    </citation>
    <scope>NUCLEOTIDE SEQUENCE [LARGE SCALE GENOMIC DNA]</scope>
    <source>
        <strain evidence="9 10">DSM 45787</strain>
    </source>
</reference>
<keyword evidence="6 7" id="KW-0418">Kinase</keyword>
<evidence type="ECO:0000313" key="9">
    <source>
        <dbReference type="EMBL" id="PTX50130.1"/>
    </source>
</evidence>
<dbReference type="Gene3D" id="3.40.50.300">
    <property type="entry name" value="P-loop containing nucleotide triphosphate hydrolases"/>
    <property type="match status" value="1"/>
</dbReference>
<evidence type="ECO:0000256" key="4">
    <source>
        <dbReference type="ARBA" id="ARBA00022741"/>
    </source>
</evidence>
<keyword evidence="3 6" id="KW-0808">Transferase</keyword>
<accession>A0A2T6B232</accession>
<dbReference type="EMBL" id="QBKR01000038">
    <property type="protein sequence ID" value="PTX50130.1"/>
    <property type="molecule type" value="Genomic_DNA"/>
</dbReference>
<evidence type="ECO:0000256" key="1">
    <source>
        <dbReference type="ARBA" id="ARBA00001823"/>
    </source>
</evidence>
<comment type="similarity">
    <text evidence="6 7">Belongs to the APS kinase family.</text>
</comment>
<dbReference type="NCBIfam" id="TIGR00455">
    <property type="entry name" value="apsK"/>
    <property type="match status" value="1"/>
</dbReference>
<dbReference type="PANTHER" id="PTHR42700">
    <property type="entry name" value="SULFATE ADENYLYLTRANSFERASE"/>
    <property type="match status" value="1"/>
</dbReference>
<name>A0A2T6B232_9BACL</name>
<dbReference type="InterPro" id="IPR050512">
    <property type="entry name" value="Sulf_AdTrans/APS_kinase"/>
</dbReference>
<dbReference type="GO" id="GO:0005737">
    <property type="term" value="C:cytoplasm"/>
    <property type="evidence" value="ECO:0007669"/>
    <property type="project" value="TreeGrafter"/>
</dbReference>